<accession>A0A1Y2FVF4</accession>
<comment type="caution">
    <text evidence="8">The sequence shown here is derived from an EMBL/GenBank/DDBJ whole genome shotgun (WGS) entry which is preliminary data.</text>
</comment>
<feature type="transmembrane region" description="Helical" evidence="7">
    <location>
        <begin position="242"/>
        <end position="262"/>
    </location>
</feature>
<dbReference type="Proteomes" id="UP000193685">
    <property type="component" value="Unassembled WGS sequence"/>
</dbReference>
<dbReference type="InterPro" id="IPR004254">
    <property type="entry name" value="AdipoR/HlyIII-related"/>
</dbReference>
<keyword evidence="6" id="KW-0479">Metal-binding</keyword>
<dbReference type="STRING" id="56484.A0A1Y2FVF4"/>
<evidence type="ECO:0000313" key="9">
    <source>
        <dbReference type="Proteomes" id="UP000193685"/>
    </source>
</evidence>
<keyword evidence="9" id="KW-1185">Reference proteome</keyword>
<dbReference type="PANTHER" id="PTHR20855:SF52">
    <property type="entry name" value="ADIPONECTIN RECEPTOR PROTEIN"/>
    <property type="match status" value="1"/>
</dbReference>
<keyword evidence="4 7" id="KW-1133">Transmembrane helix</keyword>
<dbReference type="AlphaFoldDB" id="A0A1Y2FVF4"/>
<evidence type="ECO:0000256" key="4">
    <source>
        <dbReference type="ARBA" id="ARBA00022989"/>
    </source>
</evidence>
<evidence type="ECO:0000256" key="7">
    <source>
        <dbReference type="SAM" id="Phobius"/>
    </source>
</evidence>
<dbReference type="GeneID" id="63784848"/>
<feature type="binding site" evidence="6">
    <location>
        <position position="280"/>
    </location>
    <ligand>
        <name>Zn(2+)</name>
        <dbReference type="ChEBI" id="CHEBI:29105"/>
    </ligand>
</feature>
<gene>
    <name evidence="8" type="ORF">BCR37DRAFT_363762</name>
</gene>
<feature type="binding site" evidence="6">
    <location>
        <position position="284"/>
    </location>
    <ligand>
        <name>Zn(2+)</name>
        <dbReference type="ChEBI" id="CHEBI:29105"/>
    </ligand>
</feature>
<feature type="transmembrane region" description="Helical" evidence="7">
    <location>
        <begin position="178"/>
        <end position="197"/>
    </location>
</feature>
<reference evidence="8 9" key="1">
    <citation type="submission" date="2016-07" db="EMBL/GenBank/DDBJ databases">
        <title>Pervasive Adenine N6-methylation of Active Genes in Fungi.</title>
        <authorList>
            <consortium name="DOE Joint Genome Institute"/>
            <person name="Mondo S.J."/>
            <person name="Dannebaum R.O."/>
            <person name="Kuo R.C."/>
            <person name="Labutti K."/>
            <person name="Haridas S."/>
            <person name="Kuo A."/>
            <person name="Salamov A."/>
            <person name="Ahrendt S.R."/>
            <person name="Lipzen A."/>
            <person name="Sullivan W."/>
            <person name="Andreopoulos W.B."/>
            <person name="Clum A."/>
            <person name="Lindquist E."/>
            <person name="Daum C."/>
            <person name="Ramamoorthy G.K."/>
            <person name="Gryganskyi A."/>
            <person name="Culley D."/>
            <person name="Magnuson J.K."/>
            <person name="James T.Y."/>
            <person name="O'Malley M.A."/>
            <person name="Stajich J.E."/>
            <person name="Spatafora J.W."/>
            <person name="Visel A."/>
            <person name="Grigoriev I.V."/>
        </authorList>
    </citation>
    <scope>NUCLEOTIDE SEQUENCE [LARGE SCALE GENOMIC DNA]</scope>
    <source>
        <strain evidence="8 9">12-1054</strain>
    </source>
</reference>
<feature type="binding site" evidence="6">
    <location>
        <position position="134"/>
    </location>
    <ligand>
        <name>Zn(2+)</name>
        <dbReference type="ChEBI" id="CHEBI:29105"/>
    </ligand>
</feature>
<evidence type="ECO:0000256" key="1">
    <source>
        <dbReference type="ARBA" id="ARBA00004141"/>
    </source>
</evidence>
<protein>
    <submittedName>
        <fullName evidence="8">Putative membrane protein</fullName>
    </submittedName>
</protein>
<proteinExistence type="inferred from homology"/>
<dbReference type="PANTHER" id="PTHR20855">
    <property type="entry name" value="ADIPOR/PROGESTIN RECEPTOR-RELATED"/>
    <property type="match status" value="1"/>
</dbReference>
<feature type="transmembrane region" description="Helical" evidence="7">
    <location>
        <begin position="152"/>
        <end position="172"/>
    </location>
</feature>
<dbReference type="GO" id="GO:0038023">
    <property type="term" value="F:signaling receptor activity"/>
    <property type="evidence" value="ECO:0007669"/>
    <property type="project" value="TreeGrafter"/>
</dbReference>
<evidence type="ECO:0000256" key="6">
    <source>
        <dbReference type="PIRSR" id="PIRSR604254-1"/>
    </source>
</evidence>
<evidence type="ECO:0000256" key="5">
    <source>
        <dbReference type="ARBA" id="ARBA00023136"/>
    </source>
</evidence>
<dbReference type="GO" id="GO:0016020">
    <property type="term" value="C:membrane"/>
    <property type="evidence" value="ECO:0007669"/>
    <property type="project" value="UniProtKB-SubCell"/>
</dbReference>
<dbReference type="GO" id="GO:0006882">
    <property type="term" value="P:intracellular zinc ion homeostasis"/>
    <property type="evidence" value="ECO:0007669"/>
    <property type="project" value="TreeGrafter"/>
</dbReference>
<evidence type="ECO:0000256" key="2">
    <source>
        <dbReference type="ARBA" id="ARBA00007018"/>
    </source>
</evidence>
<dbReference type="OrthoDB" id="529367at2759"/>
<dbReference type="EMBL" id="MCFI01000001">
    <property type="protein sequence ID" value="ORY87980.1"/>
    <property type="molecule type" value="Genomic_DNA"/>
</dbReference>
<comment type="similarity">
    <text evidence="2">Belongs to the ADIPOR family.</text>
</comment>
<dbReference type="OMA" id="IGNACDY"/>
<sequence length="315" mass="35379">MSSSAGLRSRSSKSSVKASSTIDVSAKDKLKSTLLAFDDLLDWQRDSHFIKRGYRPASNSFRKSFASVCAVHNETVNIWTHLVPGFLFGDVLKSDWSWKALSVHYASATKTDLTMWLIFFTGAFLMFTGSWTYHTVSNHSHAINKMWNKADYAGIVCMILGSFFPSVYYGHYCDPHLIQFYLSLLSGFGFLTLCVTLMDRFRTPLWRPFRAGMFIVLGLSALIPVVAAVLEKGLTTVSRDMSLFETGLQGILYITGAVIYACRVPERFFPGRFDILGASHQIFHVFVVLAGVSHFIGLLKAFDYRHGVLQGQCHY</sequence>
<keyword evidence="5 7" id="KW-0472">Membrane</keyword>
<feature type="transmembrane region" description="Helical" evidence="7">
    <location>
        <begin position="209"/>
        <end position="230"/>
    </location>
</feature>
<dbReference type="RefSeq" id="XP_040728475.1">
    <property type="nucleotide sequence ID" value="XM_040868249.1"/>
</dbReference>
<dbReference type="Pfam" id="PF03006">
    <property type="entry name" value="HlyIII"/>
    <property type="match status" value="1"/>
</dbReference>
<keyword evidence="3 7" id="KW-0812">Transmembrane</keyword>
<evidence type="ECO:0000256" key="3">
    <source>
        <dbReference type="ARBA" id="ARBA00022692"/>
    </source>
</evidence>
<keyword evidence="6" id="KW-0862">Zinc</keyword>
<dbReference type="GO" id="GO:0046872">
    <property type="term" value="F:metal ion binding"/>
    <property type="evidence" value="ECO:0007669"/>
    <property type="project" value="UniProtKB-KW"/>
</dbReference>
<feature type="transmembrane region" description="Helical" evidence="7">
    <location>
        <begin position="113"/>
        <end position="131"/>
    </location>
</feature>
<feature type="transmembrane region" description="Helical" evidence="7">
    <location>
        <begin position="282"/>
        <end position="302"/>
    </location>
</feature>
<comment type="subcellular location">
    <subcellularLocation>
        <location evidence="1">Membrane</location>
        <topology evidence="1">Multi-pass membrane protein</topology>
    </subcellularLocation>
</comment>
<organism evidence="8 9">
    <name type="scientific">Protomyces lactucae-debilis</name>
    <dbReference type="NCBI Taxonomy" id="2754530"/>
    <lineage>
        <taxon>Eukaryota</taxon>
        <taxon>Fungi</taxon>
        <taxon>Dikarya</taxon>
        <taxon>Ascomycota</taxon>
        <taxon>Taphrinomycotina</taxon>
        <taxon>Taphrinomycetes</taxon>
        <taxon>Taphrinales</taxon>
        <taxon>Protomycetaceae</taxon>
        <taxon>Protomyces</taxon>
    </lineage>
</organism>
<evidence type="ECO:0000313" key="8">
    <source>
        <dbReference type="EMBL" id="ORY87980.1"/>
    </source>
</evidence>
<name>A0A1Y2FVF4_PROLT</name>